<dbReference type="InParanoid" id="A0A0D2A6N8"/>
<organism evidence="2 3">
    <name type="scientific">Verruconis gallopava</name>
    <dbReference type="NCBI Taxonomy" id="253628"/>
    <lineage>
        <taxon>Eukaryota</taxon>
        <taxon>Fungi</taxon>
        <taxon>Dikarya</taxon>
        <taxon>Ascomycota</taxon>
        <taxon>Pezizomycotina</taxon>
        <taxon>Dothideomycetes</taxon>
        <taxon>Pleosporomycetidae</taxon>
        <taxon>Venturiales</taxon>
        <taxon>Sympoventuriaceae</taxon>
        <taxon>Verruconis</taxon>
    </lineage>
</organism>
<dbReference type="Proteomes" id="UP000053259">
    <property type="component" value="Unassembled WGS sequence"/>
</dbReference>
<accession>A0A0D2A6N8</accession>
<evidence type="ECO:0000313" key="3">
    <source>
        <dbReference type="Proteomes" id="UP000053259"/>
    </source>
</evidence>
<proteinExistence type="predicted"/>
<dbReference type="GeneID" id="27314186"/>
<protein>
    <submittedName>
        <fullName evidence="2">Uncharacterized protein</fullName>
    </submittedName>
</protein>
<sequence length="333" mass="37351">MPGQLSSPLSTRVGCDVKAEVRSSSCEQRKAAEGTQKEQLDGVVHPNDVVTTDYLNVQPRTDDANKDANNHVHDQVPLKSARRESLATPVFERTRGSSQIAVHPTLDNAHLATCDILYENFMSKPKPRNLPAHEHLISNPGKVQLKAEVNCQPEGAGAADDHFHDLSLSPSQKPLVNSHEDENYNYDDDWEKIESCELDAHTNDHSAIPSVVYQHPSFRATIQEYVDKYRLTEEQRQTLRGLWAMAKLVSEFGYSVVSEPIVDIADWAVDKQFGCHIEDLPLELRSRFMASLPEKLQKAIRTTNRKLRRGGGFVVPPAEKIDKNARDGDQIEN</sequence>
<gene>
    <name evidence="2" type="ORF">PV09_06213</name>
</gene>
<dbReference type="RefSeq" id="XP_016212262.1">
    <property type="nucleotide sequence ID" value="XM_016359814.1"/>
</dbReference>
<name>A0A0D2A6N8_9PEZI</name>
<feature type="region of interest" description="Disordered" evidence="1">
    <location>
        <begin position="154"/>
        <end position="181"/>
    </location>
</feature>
<keyword evidence="3" id="KW-1185">Reference proteome</keyword>
<reference evidence="2 3" key="1">
    <citation type="submission" date="2015-01" db="EMBL/GenBank/DDBJ databases">
        <title>The Genome Sequence of Ochroconis gallopava CBS43764.</title>
        <authorList>
            <consortium name="The Broad Institute Genomics Platform"/>
            <person name="Cuomo C."/>
            <person name="de Hoog S."/>
            <person name="Gorbushina A."/>
            <person name="Stielow B."/>
            <person name="Teixiera M."/>
            <person name="Abouelleil A."/>
            <person name="Chapman S.B."/>
            <person name="Priest M."/>
            <person name="Young S.K."/>
            <person name="Wortman J."/>
            <person name="Nusbaum C."/>
            <person name="Birren B."/>
        </authorList>
    </citation>
    <scope>NUCLEOTIDE SEQUENCE [LARGE SCALE GENOMIC DNA]</scope>
    <source>
        <strain evidence="2 3">CBS 43764</strain>
    </source>
</reference>
<evidence type="ECO:0000313" key="2">
    <source>
        <dbReference type="EMBL" id="KIW02393.1"/>
    </source>
</evidence>
<dbReference type="HOGENOM" id="CLU_834717_0_0_1"/>
<dbReference type="EMBL" id="KN847549">
    <property type="protein sequence ID" value="KIW02393.1"/>
    <property type="molecule type" value="Genomic_DNA"/>
</dbReference>
<evidence type="ECO:0000256" key="1">
    <source>
        <dbReference type="SAM" id="MobiDB-lite"/>
    </source>
</evidence>
<dbReference type="AlphaFoldDB" id="A0A0D2A6N8"/>
<dbReference type="VEuPathDB" id="FungiDB:PV09_06213"/>